<name>A0A3L8RLN1_STRRN</name>
<dbReference type="STRING" id="1343740.M271_24140"/>
<dbReference type="Proteomes" id="UP000281594">
    <property type="component" value="Unassembled WGS sequence"/>
</dbReference>
<feature type="region of interest" description="Disordered" evidence="1">
    <location>
        <begin position="1"/>
        <end position="66"/>
    </location>
</feature>
<gene>
    <name evidence="2" type="ORF">D3C57_119455</name>
</gene>
<evidence type="ECO:0000256" key="1">
    <source>
        <dbReference type="SAM" id="MobiDB-lite"/>
    </source>
</evidence>
<dbReference type="EMBL" id="QYCY01000001">
    <property type="protein sequence ID" value="RLV80594.1"/>
    <property type="molecule type" value="Genomic_DNA"/>
</dbReference>
<feature type="compositionally biased region" description="Basic and acidic residues" evidence="1">
    <location>
        <begin position="1"/>
        <end position="10"/>
    </location>
</feature>
<proteinExistence type="predicted"/>
<accession>A0A3L8RLN1</accession>
<evidence type="ECO:0000313" key="3">
    <source>
        <dbReference type="Proteomes" id="UP000281594"/>
    </source>
</evidence>
<sequence>MHDQHHKLTIDQEEMSTTATTDAARYGVGPSKGRSNADASAPGAAEDLGHQGVPEEEQPADVSEHSLVVRPDDALRRVARRRAREEVQRKERVDVRYSIDEKHAITTRAGQMEIAAAHLVGAVVMAYLDGDFHLPGQRTQFDDVIDELSTLRAQVAAIGNNVNQIAFRLNAGGDPHPVDTTVLARAERALDTVRVTIQDIAAVMNEAVSAKATG</sequence>
<dbReference type="AlphaFoldDB" id="A0A3L8RLN1"/>
<organism evidence="2 3">
    <name type="scientific">Streptomyces rapamycinicus (strain ATCC 29253 / DSM 41530 / NRRL 5491 / AYB-994)</name>
    <name type="common">Streptomyces hygroscopicus (strain ATCC 29253)</name>
    <dbReference type="NCBI Taxonomy" id="1343740"/>
    <lineage>
        <taxon>Bacteria</taxon>
        <taxon>Bacillati</taxon>
        <taxon>Actinomycetota</taxon>
        <taxon>Actinomycetes</taxon>
        <taxon>Kitasatosporales</taxon>
        <taxon>Streptomycetaceae</taxon>
        <taxon>Streptomyces</taxon>
        <taxon>Streptomyces violaceusniger group</taxon>
    </lineage>
</organism>
<evidence type="ECO:0000313" key="2">
    <source>
        <dbReference type="EMBL" id="RLV80594.1"/>
    </source>
</evidence>
<comment type="caution">
    <text evidence="2">The sequence shown here is derived from an EMBL/GenBank/DDBJ whole genome shotgun (WGS) entry which is preliminary data.</text>
</comment>
<reference evidence="2 3" key="1">
    <citation type="journal article" date="2018" name="J. Biol. Chem.">
        <title>Discovery of the actinoplanic acid pathway in Streptomyces rapamycinicus reveals a genetically conserved synergism with rapamycin.</title>
        <authorList>
            <person name="Mrak P."/>
            <person name="Krastel P."/>
            <person name="Pivk Lukancic P."/>
            <person name="Tao J."/>
            <person name="Pistorius D."/>
            <person name="Moore C.M."/>
        </authorList>
    </citation>
    <scope>NUCLEOTIDE SEQUENCE [LARGE SCALE GENOMIC DNA]</scope>
    <source>
        <strain evidence="2 3">NRRL 5491</strain>
    </source>
</reference>
<protein>
    <submittedName>
        <fullName evidence="2">Mobilization protein</fullName>
    </submittedName>
</protein>
<dbReference type="RefSeq" id="WP_121824566.1">
    <property type="nucleotide sequence ID" value="NC_022785.1"/>
</dbReference>